<evidence type="ECO:0000256" key="1">
    <source>
        <dbReference type="SAM" id="MobiDB-lite"/>
    </source>
</evidence>
<gene>
    <name evidence="2" type="ORF">L484_008729</name>
</gene>
<dbReference type="EMBL" id="KE344364">
    <property type="protein sequence ID" value="EXB58576.1"/>
    <property type="molecule type" value="Genomic_DNA"/>
</dbReference>
<feature type="region of interest" description="Disordered" evidence="1">
    <location>
        <begin position="46"/>
        <end position="87"/>
    </location>
</feature>
<protein>
    <submittedName>
        <fullName evidence="2">Uncharacterized protein</fullName>
    </submittedName>
</protein>
<evidence type="ECO:0000313" key="3">
    <source>
        <dbReference type="Proteomes" id="UP000030645"/>
    </source>
</evidence>
<name>W9R8T5_9ROSA</name>
<organism evidence="2 3">
    <name type="scientific">Morus notabilis</name>
    <dbReference type="NCBI Taxonomy" id="981085"/>
    <lineage>
        <taxon>Eukaryota</taxon>
        <taxon>Viridiplantae</taxon>
        <taxon>Streptophyta</taxon>
        <taxon>Embryophyta</taxon>
        <taxon>Tracheophyta</taxon>
        <taxon>Spermatophyta</taxon>
        <taxon>Magnoliopsida</taxon>
        <taxon>eudicotyledons</taxon>
        <taxon>Gunneridae</taxon>
        <taxon>Pentapetalae</taxon>
        <taxon>rosids</taxon>
        <taxon>fabids</taxon>
        <taxon>Rosales</taxon>
        <taxon>Moraceae</taxon>
        <taxon>Moreae</taxon>
        <taxon>Morus</taxon>
    </lineage>
</organism>
<feature type="compositionally biased region" description="Basic and acidic residues" evidence="1">
    <location>
        <begin position="8"/>
        <end position="24"/>
    </location>
</feature>
<dbReference type="AlphaFoldDB" id="W9R8T5"/>
<reference evidence="3" key="1">
    <citation type="submission" date="2013-01" db="EMBL/GenBank/DDBJ databases">
        <title>Draft Genome Sequence of a Mulberry Tree, Morus notabilis C.K. Schneid.</title>
        <authorList>
            <person name="He N."/>
            <person name="Zhao S."/>
        </authorList>
    </citation>
    <scope>NUCLEOTIDE SEQUENCE</scope>
</reference>
<sequence>MTSSTSRTRSDQYRGSRRRELDPARSRCREELRDSFSIVLDLCCRHGGERDRGGESETLKEKDRGDEIETAKEKETAEEKVTAEESRDLQRDITIAVKLADVVEWRLRERESLMEERESGDIGIVHFTDSSFQF</sequence>
<accession>W9R8T5</accession>
<feature type="region of interest" description="Disordered" evidence="1">
    <location>
        <begin position="1"/>
        <end position="24"/>
    </location>
</feature>
<keyword evidence="3" id="KW-1185">Reference proteome</keyword>
<evidence type="ECO:0000313" key="2">
    <source>
        <dbReference type="EMBL" id="EXB58576.1"/>
    </source>
</evidence>
<proteinExistence type="predicted"/>
<dbReference type="Proteomes" id="UP000030645">
    <property type="component" value="Unassembled WGS sequence"/>
</dbReference>